<feature type="transmembrane region" description="Helical" evidence="1">
    <location>
        <begin position="12"/>
        <end position="33"/>
    </location>
</feature>
<keyword evidence="1" id="KW-1133">Transmembrane helix</keyword>
<reference evidence="3" key="2">
    <citation type="submission" date="2021-04" db="EMBL/GenBank/DDBJ databases">
        <authorList>
            <person name="Gilroy R."/>
        </authorList>
    </citation>
    <scope>NUCLEOTIDE SEQUENCE</scope>
    <source>
        <strain evidence="3">CHK198-12963</strain>
    </source>
</reference>
<evidence type="ECO:0000259" key="2">
    <source>
        <dbReference type="Pfam" id="PF09851"/>
    </source>
</evidence>
<feature type="domain" description="SHOCT" evidence="2">
    <location>
        <begin position="82"/>
        <end position="108"/>
    </location>
</feature>
<protein>
    <submittedName>
        <fullName evidence="3">SHOCT domain-containing protein</fullName>
    </submittedName>
</protein>
<reference evidence="3" key="1">
    <citation type="journal article" date="2021" name="PeerJ">
        <title>Extensive microbial diversity within the chicken gut microbiome revealed by metagenomics and culture.</title>
        <authorList>
            <person name="Gilroy R."/>
            <person name="Ravi A."/>
            <person name="Getino M."/>
            <person name="Pursley I."/>
            <person name="Horton D.L."/>
            <person name="Alikhan N.F."/>
            <person name="Baker D."/>
            <person name="Gharbi K."/>
            <person name="Hall N."/>
            <person name="Watson M."/>
            <person name="Adriaenssens E.M."/>
            <person name="Foster-Nyarko E."/>
            <person name="Jarju S."/>
            <person name="Secka A."/>
            <person name="Antonio M."/>
            <person name="Oren A."/>
            <person name="Chaudhuri R.R."/>
            <person name="La Ragione R."/>
            <person name="Hildebrand F."/>
            <person name="Pallen M.J."/>
        </authorList>
    </citation>
    <scope>NUCLEOTIDE SEQUENCE</scope>
    <source>
        <strain evidence="3">CHK198-12963</strain>
    </source>
</reference>
<dbReference type="Pfam" id="PF09851">
    <property type="entry name" value="SHOCT"/>
    <property type="match status" value="1"/>
</dbReference>
<dbReference type="EMBL" id="DWWB01000085">
    <property type="protein sequence ID" value="HJC67858.1"/>
    <property type="molecule type" value="Genomic_DNA"/>
</dbReference>
<dbReference type="Proteomes" id="UP000823863">
    <property type="component" value="Unassembled WGS sequence"/>
</dbReference>
<organism evidence="3 4">
    <name type="scientific">Candidatus Enterocloster excrementigallinarum</name>
    <dbReference type="NCBI Taxonomy" id="2838558"/>
    <lineage>
        <taxon>Bacteria</taxon>
        <taxon>Bacillati</taxon>
        <taxon>Bacillota</taxon>
        <taxon>Clostridia</taxon>
        <taxon>Lachnospirales</taxon>
        <taxon>Lachnospiraceae</taxon>
        <taxon>Enterocloster</taxon>
    </lineage>
</organism>
<proteinExistence type="predicted"/>
<evidence type="ECO:0000313" key="4">
    <source>
        <dbReference type="Proteomes" id="UP000823863"/>
    </source>
</evidence>
<accession>A0A9D2TGE8</accession>
<gene>
    <name evidence="3" type="ORF">H9931_14295</name>
</gene>
<keyword evidence="1" id="KW-0812">Transmembrane</keyword>
<keyword evidence="1" id="KW-0472">Membrane</keyword>
<feature type="transmembrane region" description="Helical" evidence="1">
    <location>
        <begin position="39"/>
        <end position="59"/>
    </location>
</feature>
<sequence>MSRKIRVKPGKGQSMAGLCVGVLFCLIGLFVVIPSFGLFGIFWTLMAVIITVTNAVNAFSQKGISTHEIIVDENDQEDIENRLKAAKKLYEEGIITKEEYESKRKEILKDL</sequence>
<dbReference type="InterPro" id="IPR018649">
    <property type="entry name" value="SHOCT"/>
</dbReference>
<comment type="caution">
    <text evidence="3">The sequence shown here is derived from an EMBL/GenBank/DDBJ whole genome shotgun (WGS) entry which is preliminary data.</text>
</comment>
<evidence type="ECO:0000313" key="3">
    <source>
        <dbReference type="EMBL" id="HJC67858.1"/>
    </source>
</evidence>
<evidence type="ECO:0000256" key="1">
    <source>
        <dbReference type="SAM" id="Phobius"/>
    </source>
</evidence>
<name>A0A9D2TGE8_9FIRM</name>
<dbReference type="AlphaFoldDB" id="A0A9D2TGE8"/>